<dbReference type="Gene3D" id="2.30.39.10">
    <property type="entry name" value="Alpha-1-antitrypsin, domain 1"/>
    <property type="match status" value="1"/>
</dbReference>
<dbReference type="OrthoDB" id="671595at2759"/>
<comment type="similarity">
    <text evidence="1 2">Belongs to the serpin family.</text>
</comment>
<feature type="domain" description="Serpin" evidence="4">
    <location>
        <begin position="158"/>
        <end position="534"/>
    </location>
</feature>
<dbReference type="GO" id="GO:0005615">
    <property type="term" value="C:extracellular space"/>
    <property type="evidence" value="ECO:0007669"/>
    <property type="project" value="InterPro"/>
</dbReference>
<dbReference type="CDD" id="cd02043">
    <property type="entry name" value="serpinP_plants"/>
    <property type="match status" value="1"/>
</dbReference>
<evidence type="ECO:0000313" key="5">
    <source>
        <dbReference type="EMBL" id="KZN11999.1"/>
    </source>
</evidence>
<protein>
    <recommendedName>
        <fullName evidence="4">Serpin domain-containing protein</fullName>
    </recommendedName>
</protein>
<feature type="region of interest" description="Disordered" evidence="3">
    <location>
        <begin position="90"/>
        <end position="125"/>
    </location>
</feature>
<dbReference type="InterPro" id="IPR036186">
    <property type="entry name" value="Serpin_sf"/>
</dbReference>
<dbReference type="Gramene" id="KZN11999">
    <property type="protein sequence ID" value="KZN11999"/>
    <property type="gene ID" value="DCAR_004655"/>
</dbReference>
<dbReference type="Gene3D" id="3.30.497.10">
    <property type="entry name" value="Antithrombin, subunit I, domain 2"/>
    <property type="match status" value="1"/>
</dbReference>
<gene>
    <name evidence="5" type="ORF">DCAR_004655</name>
</gene>
<organism evidence="5">
    <name type="scientific">Daucus carota subsp. sativus</name>
    <name type="common">Carrot</name>
    <dbReference type="NCBI Taxonomy" id="79200"/>
    <lineage>
        <taxon>Eukaryota</taxon>
        <taxon>Viridiplantae</taxon>
        <taxon>Streptophyta</taxon>
        <taxon>Embryophyta</taxon>
        <taxon>Tracheophyta</taxon>
        <taxon>Spermatophyta</taxon>
        <taxon>Magnoliopsida</taxon>
        <taxon>eudicotyledons</taxon>
        <taxon>Gunneridae</taxon>
        <taxon>Pentapetalae</taxon>
        <taxon>asterids</taxon>
        <taxon>campanulids</taxon>
        <taxon>Apiales</taxon>
        <taxon>Apiaceae</taxon>
        <taxon>Apioideae</taxon>
        <taxon>Scandiceae</taxon>
        <taxon>Daucinae</taxon>
        <taxon>Daucus</taxon>
        <taxon>Daucus sect. Daucus</taxon>
    </lineage>
</organism>
<evidence type="ECO:0000259" key="4">
    <source>
        <dbReference type="SMART" id="SM00093"/>
    </source>
</evidence>
<dbReference type="PANTHER" id="PTHR11461:SF211">
    <property type="entry name" value="GH10112P-RELATED"/>
    <property type="match status" value="1"/>
</dbReference>
<dbReference type="PROSITE" id="PS00284">
    <property type="entry name" value="SERPIN"/>
    <property type="match status" value="1"/>
</dbReference>
<evidence type="ECO:0000256" key="2">
    <source>
        <dbReference type="RuleBase" id="RU000411"/>
    </source>
</evidence>
<dbReference type="STRING" id="79200.A0A166JBS5"/>
<reference evidence="5" key="1">
    <citation type="journal article" date="2016" name="Nat. Genet.">
        <title>A high-quality carrot genome assembly provides new insights into carotenoid accumulation and asterid genome evolution.</title>
        <authorList>
            <person name="Iorizzo M."/>
            <person name="Ellison S."/>
            <person name="Senalik D."/>
            <person name="Zeng P."/>
            <person name="Satapoomin P."/>
            <person name="Huang J."/>
            <person name="Bowman M."/>
            <person name="Iovene M."/>
            <person name="Sanseverino W."/>
            <person name="Cavagnaro P."/>
            <person name="Yildiz M."/>
            <person name="Macko-Podgorni A."/>
            <person name="Moranska E."/>
            <person name="Grzebelus E."/>
            <person name="Grzebelus D."/>
            <person name="Ashrafi H."/>
            <person name="Zheng Z."/>
            <person name="Cheng S."/>
            <person name="Spooner D."/>
            <person name="Van Deynze A."/>
            <person name="Simon P."/>
        </authorList>
    </citation>
    <scope>NUCLEOTIDE SEQUENCE [LARGE SCALE GENOMIC DNA]</scope>
    <source>
        <tissue evidence="5">Leaf</tissue>
    </source>
</reference>
<dbReference type="InterPro" id="IPR042185">
    <property type="entry name" value="Serpin_sf_2"/>
</dbReference>
<comment type="caution">
    <text evidence="5">The sequence shown here is derived from an EMBL/GenBank/DDBJ whole genome shotgun (WGS) entry which is preliminary data.</text>
</comment>
<dbReference type="Pfam" id="PF00079">
    <property type="entry name" value="Serpin"/>
    <property type="match status" value="1"/>
</dbReference>
<name>A0A166JBS5_DAUCS</name>
<dbReference type="EMBL" id="LNRQ01000001">
    <property type="protein sequence ID" value="KZN11999.1"/>
    <property type="molecule type" value="Genomic_DNA"/>
</dbReference>
<evidence type="ECO:0000256" key="1">
    <source>
        <dbReference type="ARBA" id="ARBA00009500"/>
    </source>
</evidence>
<feature type="compositionally biased region" description="Polar residues" evidence="3">
    <location>
        <begin position="7"/>
        <end position="26"/>
    </location>
</feature>
<dbReference type="AlphaFoldDB" id="A0A166JBS5"/>
<dbReference type="SMART" id="SM00093">
    <property type="entry name" value="SERPIN"/>
    <property type="match status" value="1"/>
</dbReference>
<sequence length="538" mass="60384">MAHNPFFNLSSKRSSSFPTQNNSPRLNQDDQELPMPQNNSFDLDHHSEEFPDFRAPPNNSHGIYHDYQEFHNFPVPRNIPPDWTPQQFPNFPTTRNNSPGRTPQQVPNFPMTRNNYPGPDSSPQQFSNFPMAPDFRVARNNYPGLDQGPRKNQVDVSLTLAKHFLLNYGKDSNLVFSPISIQVVLSLLAAGSNGQTRDQLLSFLKAESVDELNSVYALLVDVVFADGSSSGGPRVSVANGVWLDESLSFKDAFQQVAETMYKAASHRVDFQNKAEEVKHLVNSWVEKETCGLIKNILKSVERSAQLILANALYFKGEWSSPFDAFLTRNYDFYLLNSSSIQVPFMTSNKDQYISVFDGFKVLELPYQQARNQSWEKRLSFSMYIFLPDAIDGLPALVERAGSEPGFLDRYVPSRRVEVGEFRIPKFKFEYNIEAREALQSLGLVSLFGPSGGLGEMVSNSFPLFVSRIVHKSFIEVDEKGTEAAAATVFCTAPGSSCIPRVKVVIDFVADHPFLFVIRENATGMVEIIGHVLNPSVHA</sequence>
<dbReference type="InterPro" id="IPR000215">
    <property type="entry name" value="Serpin_fam"/>
</dbReference>
<dbReference type="InterPro" id="IPR042178">
    <property type="entry name" value="Serpin_sf_1"/>
</dbReference>
<accession>A0A166JBS5</accession>
<dbReference type="GO" id="GO:0004867">
    <property type="term" value="F:serine-type endopeptidase inhibitor activity"/>
    <property type="evidence" value="ECO:0007669"/>
    <property type="project" value="InterPro"/>
</dbReference>
<feature type="compositionally biased region" description="Basic and acidic residues" evidence="3">
    <location>
        <begin position="42"/>
        <end position="52"/>
    </location>
</feature>
<dbReference type="InterPro" id="IPR023795">
    <property type="entry name" value="Serpin_CS"/>
</dbReference>
<dbReference type="KEGG" id="dcr:108204588"/>
<feature type="region of interest" description="Disordered" evidence="3">
    <location>
        <begin position="1"/>
        <end position="55"/>
    </location>
</feature>
<dbReference type="OMA" id="FWGRFCS"/>
<proteinExistence type="inferred from homology"/>
<dbReference type="SUPFAM" id="SSF56574">
    <property type="entry name" value="Serpins"/>
    <property type="match status" value="1"/>
</dbReference>
<dbReference type="InterPro" id="IPR023796">
    <property type="entry name" value="Serpin_dom"/>
</dbReference>
<dbReference type="PANTHER" id="PTHR11461">
    <property type="entry name" value="SERINE PROTEASE INHIBITOR, SERPIN"/>
    <property type="match status" value="1"/>
</dbReference>
<evidence type="ECO:0000256" key="3">
    <source>
        <dbReference type="SAM" id="MobiDB-lite"/>
    </source>
</evidence>